<proteinExistence type="predicted"/>
<protein>
    <submittedName>
        <fullName evidence="1">Uncharacterized protein</fullName>
    </submittedName>
</protein>
<dbReference type="EMBL" id="LAZR01016995">
    <property type="protein sequence ID" value="KKM02211.1"/>
    <property type="molecule type" value="Genomic_DNA"/>
</dbReference>
<reference evidence="1" key="1">
    <citation type="journal article" date="2015" name="Nature">
        <title>Complex archaea that bridge the gap between prokaryotes and eukaryotes.</title>
        <authorList>
            <person name="Spang A."/>
            <person name="Saw J.H."/>
            <person name="Jorgensen S.L."/>
            <person name="Zaremba-Niedzwiedzka K."/>
            <person name="Martijn J."/>
            <person name="Lind A.E."/>
            <person name="van Eijk R."/>
            <person name="Schleper C."/>
            <person name="Guy L."/>
            <person name="Ettema T.J."/>
        </authorList>
    </citation>
    <scope>NUCLEOTIDE SEQUENCE</scope>
</reference>
<organism evidence="1">
    <name type="scientific">marine sediment metagenome</name>
    <dbReference type="NCBI Taxonomy" id="412755"/>
    <lineage>
        <taxon>unclassified sequences</taxon>
        <taxon>metagenomes</taxon>
        <taxon>ecological metagenomes</taxon>
    </lineage>
</organism>
<sequence length="73" mass="7459">MVLIGSELKDHLIGSSSTFVDGNTITVSITGARATVTLAEGANRKSMSIELTVAPGSDLETELKAAVEAAIQA</sequence>
<comment type="caution">
    <text evidence="1">The sequence shown here is derived from an EMBL/GenBank/DDBJ whole genome shotgun (WGS) entry which is preliminary data.</text>
</comment>
<evidence type="ECO:0000313" key="1">
    <source>
        <dbReference type="EMBL" id="KKM02211.1"/>
    </source>
</evidence>
<dbReference type="AlphaFoldDB" id="A0A0F9J8Q0"/>
<name>A0A0F9J8Q0_9ZZZZ</name>
<gene>
    <name evidence="1" type="ORF">LCGC14_1786710</name>
</gene>
<accession>A0A0F9J8Q0</accession>